<protein>
    <submittedName>
        <fullName evidence="1">Uncharacterized protein</fullName>
    </submittedName>
</protein>
<sequence>MNKINLLSRSVQPQRMPLVWLLLLFLLLTSCLGGGGEAAQDAVAPETAALQTGTLTCSDNCRNQGQCGTAVDGRIVILAHGSQPATRDHNAVLENDSPILIVQQEQRTVADPVGTLSNLNFFAVQPAAGGPTNWVAGSCVNPTPLQ</sequence>
<organism evidence="1">
    <name type="scientific">hydrothermal vent metagenome</name>
    <dbReference type="NCBI Taxonomy" id="652676"/>
    <lineage>
        <taxon>unclassified sequences</taxon>
        <taxon>metagenomes</taxon>
        <taxon>ecological metagenomes</taxon>
    </lineage>
</organism>
<dbReference type="EMBL" id="UOEU01000715">
    <property type="protein sequence ID" value="VAW38685.1"/>
    <property type="molecule type" value="Genomic_DNA"/>
</dbReference>
<name>A0A3B0V544_9ZZZZ</name>
<evidence type="ECO:0000313" key="1">
    <source>
        <dbReference type="EMBL" id="VAW38685.1"/>
    </source>
</evidence>
<dbReference type="PROSITE" id="PS51257">
    <property type="entry name" value="PROKAR_LIPOPROTEIN"/>
    <property type="match status" value="1"/>
</dbReference>
<gene>
    <name evidence="1" type="ORF">MNBD_CHLOROFLEXI01-148</name>
</gene>
<reference evidence="1" key="1">
    <citation type="submission" date="2018-06" db="EMBL/GenBank/DDBJ databases">
        <authorList>
            <person name="Zhirakovskaya E."/>
        </authorList>
    </citation>
    <scope>NUCLEOTIDE SEQUENCE</scope>
</reference>
<proteinExistence type="predicted"/>
<dbReference type="AlphaFoldDB" id="A0A3B0V544"/>
<accession>A0A3B0V544</accession>